<evidence type="ECO:0000313" key="2">
    <source>
        <dbReference type="EMBL" id="MDN5210428.1"/>
    </source>
</evidence>
<dbReference type="InterPro" id="IPR002686">
    <property type="entry name" value="Transposase_17"/>
</dbReference>
<protein>
    <submittedName>
        <fullName evidence="2">Transposase</fullName>
    </submittedName>
</protein>
<evidence type="ECO:0000259" key="1">
    <source>
        <dbReference type="SMART" id="SM01321"/>
    </source>
</evidence>
<reference evidence="2" key="1">
    <citation type="submission" date="2023-06" db="EMBL/GenBank/DDBJ databases">
        <title>Genomic of Agaribacillus aureum.</title>
        <authorList>
            <person name="Wang G."/>
        </authorList>
    </citation>
    <scope>NUCLEOTIDE SEQUENCE</scope>
    <source>
        <strain evidence="2">BMA12</strain>
    </source>
</reference>
<dbReference type="InterPro" id="IPR036515">
    <property type="entry name" value="Transposase_17_sf"/>
</dbReference>
<proteinExistence type="predicted"/>
<dbReference type="SMART" id="SM01321">
    <property type="entry name" value="Y1_Tnp"/>
    <property type="match status" value="1"/>
</dbReference>
<dbReference type="Proteomes" id="UP001172083">
    <property type="component" value="Unassembled WGS sequence"/>
</dbReference>
<dbReference type="PANTHER" id="PTHR36966">
    <property type="entry name" value="REP-ASSOCIATED TYROSINE TRANSPOSASE"/>
    <property type="match status" value="1"/>
</dbReference>
<dbReference type="EMBL" id="JAUJEB010000001">
    <property type="protein sequence ID" value="MDN5210428.1"/>
    <property type="molecule type" value="Genomic_DNA"/>
</dbReference>
<sequence length="185" mass="22325">MSRKYKIRDQSQLYFVTFTVIHWIDVFTRDKYRSIFLDSIKYCQLNKGLEVYAWCIMTNHVHMILGTNDKKLEDIIRDLKSFTSRSIRKELEDRQNRYESRKMWMLKMMKDAGKSNNNNKDFQLWQQHFHPIELNYNFKTEQKLNYIHNNPVVAGFVESPEMWKYSSAKDYYGLGKGLIDVILIN</sequence>
<gene>
    <name evidence="2" type="ORF">QQ020_00165</name>
</gene>
<feature type="domain" description="Transposase IS200-like" evidence="1">
    <location>
        <begin position="9"/>
        <end position="150"/>
    </location>
</feature>
<comment type="caution">
    <text evidence="2">The sequence shown here is derived from an EMBL/GenBank/DDBJ whole genome shotgun (WGS) entry which is preliminary data.</text>
</comment>
<name>A0ABT8KYB4_9BACT</name>
<dbReference type="NCBIfam" id="NF047646">
    <property type="entry name" value="REP_Tyr_transpos"/>
    <property type="match status" value="1"/>
</dbReference>
<dbReference type="Pfam" id="PF01797">
    <property type="entry name" value="Y1_Tnp"/>
    <property type="match status" value="1"/>
</dbReference>
<dbReference type="Gene3D" id="3.30.70.1290">
    <property type="entry name" value="Transposase IS200-like"/>
    <property type="match status" value="1"/>
</dbReference>
<dbReference type="SUPFAM" id="SSF143422">
    <property type="entry name" value="Transposase IS200-like"/>
    <property type="match status" value="1"/>
</dbReference>
<dbReference type="PANTHER" id="PTHR36966:SF1">
    <property type="entry name" value="REP-ASSOCIATED TYROSINE TRANSPOSASE"/>
    <property type="match status" value="1"/>
</dbReference>
<dbReference type="RefSeq" id="WP_346755772.1">
    <property type="nucleotide sequence ID" value="NZ_JAUJEB010000001.1"/>
</dbReference>
<keyword evidence="3" id="KW-1185">Reference proteome</keyword>
<dbReference type="InterPro" id="IPR052715">
    <property type="entry name" value="RAYT_transposase"/>
</dbReference>
<accession>A0ABT8KYB4</accession>
<evidence type="ECO:0000313" key="3">
    <source>
        <dbReference type="Proteomes" id="UP001172083"/>
    </source>
</evidence>
<organism evidence="2 3">
    <name type="scientific">Agaribacillus aureus</name>
    <dbReference type="NCBI Taxonomy" id="3051825"/>
    <lineage>
        <taxon>Bacteria</taxon>
        <taxon>Pseudomonadati</taxon>
        <taxon>Bacteroidota</taxon>
        <taxon>Cytophagia</taxon>
        <taxon>Cytophagales</taxon>
        <taxon>Splendidivirgaceae</taxon>
        <taxon>Agaribacillus</taxon>
    </lineage>
</organism>